<gene>
    <name evidence="1" type="ORF">LTS18_010270</name>
</gene>
<dbReference type="EMBL" id="JAWDJW010009187">
    <property type="protein sequence ID" value="KAK3059687.1"/>
    <property type="molecule type" value="Genomic_DNA"/>
</dbReference>
<evidence type="ECO:0000313" key="2">
    <source>
        <dbReference type="Proteomes" id="UP001186974"/>
    </source>
</evidence>
<reference evidence="1" key="1">
    <citation type="submission" date="2024-09" db="EMBL/GenBank/DDBJ databases">
        <title>Black Yeasts Isolated from many extreme environments.</title>
        <authorList>
            <person name="Coleine C."/>
            <person name="Stajich J.E."/>
            <person name="Selbmann L."/>
        </authorList>
    </citation>
    <scope>NUCLEOTIDE SEQUENCE</scope>
    <source>
        <strain evidence="1">CCFEE 5737</strain>
    </source>
</reference>
<protein>
    <submittedName>
        <fullName evidence="1">Uncharacterized protein</fullName>
    </submittedName>
</protein>
<dbReference type="Proteomes" id="UP001186974">
    <property type="component" value="Unassembled WGS sequence"/>
</dbReference>
<keyword evidence="2" id="KW-1185">Reference proteome</keyword>
<name>A0ACC3CZP9_9PEZI</name>
<proteinExistence type="predicted"/>
<accession>A0ACC3CZP9</accession>
<evidence type="ECO:0000313" key="1">
    <source>
        <dbReference type="EMBL" id="KAK3059687.1"/>
    </source>
</evidence>
<comment type="caution">
    <text evidence="1">The sequence shown here is derived from an EMBL/GenBank/DDBJ whole genome shotgun (WGS) entry which is preliminary data.</text>
</comment>
<sequence>MTTAINIKIVSDTVCPWCYVGKKRLERGISLFRTAHPNQPVQFNTTWSPFYLDPTAPLEGEDKQERYARRFGSQRTAMMFQRLAQIGKDEGIDFKFGGRTGNTRDSHRLVQLGKTKGPEMQTRVIEELFAAYFENERDITSRDVLREAGLKAGLEEKEVEQWLGSDEGGEAVDKEVEEAQEGFISGVPYFSVEGRYHLEGAQEPEAFVDVFERILTQKGEKADGKAGESC</sequence>
<organism evidence="1 2">
    <name type="scientific">Coniosporium uncinatum</name>
    <dbReference type="NCBI Taxonomy" id="93489"/>
    <lineage>
        <taxon>Eukaryota</taxon>
        <taxon>Fungi</taxon>
        <taxon>Dikarya</taxon>
        <taxon>Ascomycota</taxon>
        <taxon>Pezizomycotina</taxon>
        <taxon>Dothideomycetes</taxon>
        <taxon>Dothideomycetes incertae sedis</taxon>
        <taxon>Coniosporium</taxon>
    </lineage>
</organism>